<gene>
    <name evidence="2" type="ORF">C7S20_10645</name>
</gene>
<dbReference type="OrthoDB" id="1031021at2"/>
<organism evidence="2 3">
    <name type="scientific">Christiangramia fulva</name>
    <dbReference type="NCBI Taxonomy" id="2126553"/>
    <lineage>
        <taxon>Bacteria</taxon>
        <taxon>Pseudomonadati</taxon>
        <taxon>Bacteroidota</taxon>
        <taxon>Flavobacteriia</taxon>
        <taxon>Flavobacteriales</taxon>
        <taxon>Flavobacteriaceae</taxon>
        <taxon>Christiangramia</taxon>
    </lineage>
</organism>
<dbReference type="Gene3D" id="3.30.2310.20">
    <property type="entry name" value="RelE-like"/>
    <property type="match status" value="1"/>
</dbReference>
<evidence type="ECO:0000313" key="2">
    <source>
        <dbReference type="EMBL" id="AVR45676.1"/>
    </source>
</evidence>
<dbReference type="Proteomes" id="UP000241507">
    <property type="component" value="Chromosome"/>
</dbReference>
<reference evidence="3" key="1">
    <citation type="submission" date="2018-03" db="EMBL/GenBank/DDBJ databases">
        <title>Gramella fulva sp. nov., isolated from a dry surface of tidal flat.</title>
        <authorList>
            <person name="Hwang S.H."/>
            <person name="Hwang W.M."/>
            <person name="Kang K."/>
            <person name="Ahn T.-Y."/>
        </authorList>
    </citation>
    <scope>NUCLEOTIDE SEQUENCE [LARGE SCALE GENOMIC DNA]</scope>
    <source>
        <strain evidence="3">SH35</strain>
    </source>
</reference>
<sequence length="105" mass="12798">MELTVYWTQLAEDKLEDIFHYYKYKASKRVAADIINGIIDSTNDLEKTPEIGQKEFLLKEREQDFRYLIFKNYKIIYWINKNQQRIEITNVFDTRQNPEKINQTK</sequence>
<keyword evidence="1" id="KW-1277">Toxin-antitoxin system</keyword>
<evidence type="ECO:0000256" key="1">
    <source>
        <dbReference type="ARBA" id="ARBA00022649"/>
    </source>
</evidence>
<dbReference type="InterPro" id="IPR007712">
    <property type="entry name" value="RelE/ParE_toxin"/>
</dbReference>
<proteinExistence type="predicted"/>
<name>A0A2R3Z5X6_9FLAO</name>
<dbReference type="InterPro" id="IPR035093">
    <property type="entry name" value="RelE/ParE_toxin_dom_sf"/>
</dbReference>
<dbReference type="Pfam" id="PF05016">
    <property type="entry name" value="ParE_toxin"/>
    <property type="match status" value="1"/>
</dbReference>
<dbReference type="AlphaFoldDB" id="A0A2R3Z5X6"/>
<dbReference type="KEGG" id="grs:C7S20_10645"/>
<dbReference type="EMBL" id="CP028136">
    <property type="protein sequence ID" value="AVR45676.1"/>
    <property type="molecule type" value="Genomic_DNA"/>
</dbReference>
<protein>
    <submittedName>
        <fullName evidence="2">Type II toxin-antitoxin system RelE/ParE family toxin</fullName>
    </submittedName>
</protein>
<accession>A0A2R3Z5X6</accession>
<evidence type="ECO:0000313" key="3">
    <source>
        <dbReference type="Proteomes" id="UP000241507"/>
    </source>
</evidence>
<dbReference type="RefSeq" id="WP_107012453.1">
    <property type="nucleotide sequence ID" value="NZ_CP028136.1"/>
</dbReference>
<keyword evidence="3" id="KW-1185">Reference proteome</keyword>